<dbReference type="InterPro" id="IPR046841">
    <property type="entry name" value="SpoIVA_middle"/>
</dbReference>
<dbReference type="Gene3D" id="3.40.50.300">
    <property type="entry name" value="P-loop containing nucleotide triphosphate hydrolases"/>
    <property type="match status" value="1"/>
</dbReference>
<dbReference type="RefSeq" id="WP_154429567.1">
    <property type="nucleotide sequence ID" value="NZ_VUNI01000007.1"/>
</dbReference>
<proteinExistence type="predicted"/>
<dbReference type="Proteomes" id="UP000474024">
    <property type="component" value="Unassembled WGS sequence"/>
</dbReference>
<evidence type="ECO:0000313" key="6">
    <source>
        <dbReference type="Proteomes" id="UP000474024"/>
    </source>
</evidence>
<gene>
    <name evidence="5" type="primary">spoIVA</name>
    <name evidence="5" type="ORF">FYJ75_06050</name>
</gene>
<dbReference type="Pfam" id="PF20438">
    <property type="entry name" value="SpoIVA_middle"/>
    <property type="match status" value="1"/>
</dbReference>
<dbReference type="InterPro" id="IPR014201">
    <property type="entry name" value="Spore_IV_A"/>
</dbReference>
<dbReference type="InterPro" id="IPR046842">
    <property type="entry name" value="SpoIVA_ATPase"/>
</dbReference>
<dbReference type="GO" id="GO:0005524">
    <property type="term" value="F:ATP binding"/>
    <property type="evidence" value="ECO:0007669"/>
    <property type="project" value="InterPro"/>
</dbReference>
<evidence type="ECO:0000259" key="2">
    <source>
        <dbReference type="Pfam" id="PF09547"/>
    </source>
</evidence>
<dbReference type="InterPro" id="IPR027417">
    <property type="entry name" value="P-loop_NTPase"/>
</dbReference>
<evidence type="ECO:0000313" key="5">
    <source>
        <dbReference type="EMBL" id="MST74602.1"/>
    </source>
</evidence>
<accession>A0A6L5YRF6</accession>
<dbReference type="SUPFAM" id="SSF52540">
    <property type="entry name" value="P-loop containing nucleoside triphosphate hydrolases"/>
    <property type="match status" value="1"/>
</dbReference>
<protein>
    <submittedName>
        <fullName evidence="5">Stage IV sporulation protein A</fullName>
    </submittedName>
</protein>
<keyword evidence="6" id="KW-1185">Reference proteome</keyword>
<dbReference type="NCBIfam" id="TIGR02836">
    <property type="entry name" value="spore_IV_A"/>
    <property type="match status" value="1"/>
</dbReference>
<comment type="caution">
    <text evidence="5">The sequence shown here is derived from an EMBL/GenBank/DDBJ whole genome shotgun (WGS) entry which is preliminary data.</text>
</comment>
<feature type="domain" description="Sporulation stage IV protein A C-terminal" evidence="4">
    <location>
        <begin position="429"/>
        <end position="503"/>
    </location>
</feature>
<dbReference type="GO" id="GO:0016887">
    <property type="term" value="F:ATP hydrolysis activity"/>
    <property type="evidence" value="ECO:0007669"/>
    <property type="project" value="InterPro"/>
</dbReference>
<feature type="coiled-coil region" evidence="1">
    <location>
        <begin position="348"/>
        <end position="375"/>
    </location>
</feature>
<evidence type="ECO:0000256" key="1">
    <source>
        <dbReference type="SAM" id="Coils"/>
    </source>
</evidence>
<keyword evidence="1" id="KW-0175">Coiled coil</keyword>
<dbReference type="InterPro" id="IPR046840">
    <property type="entry name" value="SpoIVA_C"/>
</dbReference>
<sequence>MDKNTNSEFNLYKDIQGRTDGEIYIGVVGPVRTGKSTFIKRFMDICVIPMMEDGGAKERLIDELPQSAQGKTIMTTEPKFIPQEAAQVTLEDGSSIRMRMIDCVGFMVDGASGHMEGNGERMVKTPWSEEEIPFVDAARIGTQKVIHEHATIGVVVTTDGTVGEIPRENYLAAEKQTIDEISGIGKPFVIVLNCERPYSEETRNLKDQMEQEYQAPVIPVNCKQMRKEDINRILEAMLYEFPVSNVAFFIPRWTEMLSSEHWVKKMLINRAREIMGNMIRMRDVYQDTWKTEQSSDVEGTPGPVTREEIKNVSLEQGTVALAMEVDEKYYYQNISEMTGIPIEGEYQLIAMVKELAAMKQEYEQVKDAMDSVHMKGYGVVMPKLSDIKMENPVLIRHGNKFGVKINAISPSIHMIRANIETEIAPIVGSEEQAQDLIDYIKKGEESQEGIWTTNIFGKSVGELMEDGIKNKIALMDDECQMKLQDTMQKIVNDSNGGMICIII</sequence>
<dbReference type="CDD" id="cd00882">
    <property type="entry name" value="Ras_like_GTPase"/>
    <property type="match status" value="1"/>
</dbReference>
<dbReference type="Pfam" id="PF09547">
    <property type="entry name" value="SpoIVA_ATPase"/>
    <property type="match status" value="1"/>
</dbReference>
<feature type="domain" description="Stage IV sporulation protein A ATPase" evidence="2">
    <location>
        <begin position="8"/>
        <end position="242"/>
    </location>
</feature>
<name>A0A6L5YRF6_9FIRM</name>
<dbReference type="GO" id="GO:0043934">
    <property type="term" value="P:sporulation"/>
    <property type="evidence" value="ECO:0007669"/>
    <property type="project" value="InterPro"/>
</dbReference>
<dbReference type="AlphaFoldDB" id="A0A6L5YRF6"/>
<feature type="domain" description="Stage IV sporulation protein A middle" evidence="3">
    <location>
        <begin position="243"/>
        <end position="428"/>
    </location>
</feature>
<organism evidence="5 6">
    <name type="scientific">Roseburia porci</name>
    <dbReference type="NCBI Taxonomy" id="2605790"/>
    <lineage>
        <taxon>Bacteria</taxon>
        <taxon>Bacillati</taxon>
        <taxon>Bacillota</taxon>
        <taxon>Clostridia</taxon>
        <taxon>Lachnospirales</taxon>
        <taxon>Lachnospiraceae</taxon>
        <taxon>Roseburia</taxon>
    </lineage>
</organism>
<dbReference type="Pfam" id="PF20439">
    <property type="entry name" value="SpoIVA_C"/>
    <property type="match status" value="1"/>
</dbReference>
<evidence type="ECO:0000259" key="3">
    <source>
        <dbReference type="Pfam" id="PF20438"/>
    </source>
</evidence>
<evidence type="ECO:0000259" key="4">
    <source>
        <dbReference type="Pfam" id="PF20439"/>
    </source>
</evidence>
<reference evidence="5 6" key="1">
    <citation type="submission" date="2019-08" db="EMBL/GenBank/DDBJ databases">
        <title>In-depth cultivation of the pig gut microbiome towards novel bacterial diversity and tailored functional studies.</title>
        <authorList>
            <person name="Wylensek D."/>
            <person name="Hitch T.C.A."/>
            <person name="Clavel T."/>
        </authorList>
    </citation>
    <scope>NUCLEOTIDE SEQUENCE [LARGE SCALE GENOMIC DNA]</scope>
    <source>
        <strain evidence="5 6">MUC/MUC-530-WT-4D</strain>
    </source>
</reference>
<dbReference type="EMBL" id="VUNI01000007">
    <property type="protein sequence ID" value="MST74602.1"/>
    <property type="molecule type" value="Genomic_DNA"/>
</dbReference>
<dbReference type="PIRSF" id="PIRSF007466">
    <property type="entry name" value="SpoIVA"/>
    <property type="match status" value="1"/>
</dbReference>